<dbReference type="PATRIC" id="fig|1423722.3.peg.1305"/>
<dbReference type="AlphaFoldDB" id="A0A0R1H2E2"/>
<comment type="caution">
    <text evidence="1">The sequence shown here is derived from an EMBL/GenBank/DDBJ whole genome shotgun (WGS) entry which is preliminary data.</text>
</comment>
<name>A0A0R1H2E2_9LACO</name>
<dbReference type="InterPro" id="IPR019642">
    <property type="entry name" value="DUF2507"/>
</dbReference>
<evidence type="ECO:0008006" key="3">
    <source>
        <dbReference type="Google" id="ProtNLM"/>
    </source>
</evidence>
<organism evidence="1 2">
    <name type="scientific">Amylolactobacillus amylotrophicus DSM 20534</name>
    <dbReference type="NCBI Taxonomy" id="1423722"/>
    <lineage>
        <taxon>Bacteria</taxon>
        <taxon>Bacillati</taxon>
        <taxon>Bacillota</taxon>
        <taxon>Bacilli</taxon>
        <taxon>Lactobacillales</taxon>
        <taxon>Lactobacillaceae</taxon>
        <taxon>Amylolactobacillus</taxon>
    </lineage>
</organism>
<dbReference type="InterPro" id="IPR024096">
    <property type="entry name" value="NO_sig/Golgi_transp_ligand-bd"/>
</dbReference>
<protein>
    <recommendedName>
        <fullName evidence="3">DUF2507 domain-containing protein</fullName>
    </recommendedName>
</protein>
<dbReference type="Proteomes" id="UP000050909">
    <property type="component" value="Unassembled WGS sequence"/>
</dbReference>
<reference evidence="1 2" key="1">
    <citation type="journal article" date="2015" name="Genome Announc.">
        <title>Expanding the biotechnology potential of lactobacilli through comparative genomics of 213 strains and associated genera.</title>
        <authorList>
            <person name="Sun Z."/>
            <person name="Harris H.M."/>
            <person name="McCann A."/>
            <person name="Guo C."/>
            <person name="Argimon S."/>
            <person name="Zhang W."/>
            <person name="Yang X."/>
            <person name="Jeffery I.B."/>
            <person name="Cooney J.C."/>
            <person name="Kagawa T.F."/>
            <person name="Liu W."/>
            <person name="Song Y."/>
            <person name="Salvetti E."/>
            <person name="Wrobel A."/>
            <person name="Rasinkangas P."/>
            <person name="Parkhill J."/>
            <person name="Rea M.C."/>
            <person name="O'Sullivan O."/>
            <person name="Ritari J."/>
            <person name="Douillard F.P."/>
            <person name="Paul Ross R."/>
            <person name="Yang R."/>
            <person name="Briner A.E."/>
            <person name="Felis G.E."/>
            <person name="de Vos W.M."/>
            <person name="Barrangou R."/>
            <person name="Klaenhammer T.R."/>
            <person name="Caufield P.W."/>
            <person name="Cui Y."/>
            <person name="Zhang H."/>
            <person name="O'Toole P.W."/>
        </authorList>
    </citation>
    <scope>NUCLEOTIDE SEQUENCE [LARGE SCALE GENOMIC DNA]</scope>
    <source>
        <strain evidence="1 2">DSM 20534</strain>
    </source>
</reference>
<dbReference type="SUPFAM" id="SSF111126">
    <property type="entry name" value="Ligand-binding domain in the NO signalling and Golgi transport"/>
    <property type="match status" value="1"/>
</dbReference>
<dbReference type="Gene3D" id="3.30.1380.20">
    <property type="entry name" value="Trafficking protein particle complex subunit 3"/>
    <property type="match status" value="1"/>
</dbReference>
<keyword evidence="2" id="KW-1185">Reference proteome</keyword>
<evidence type="ECO:0000313" key="2">
    <source>
        <dbReference type="Proteomes" id="UP000050909"/>
    </source>
</evidence>
<proteinExistence type="predicted"/>
<sequence>MILGVNTLTVSEEQTYFLNQLYRDFLLPTILGSDNRDILYWAGKKLARQYQLDNVKDLPDFFTIASFGTLKLISTKPKKLQFELSGTVVTDRIAAKSTEFSLEAGLIAETVSLENGHTAESQFTIDEKSHTVTIDVVIDLKD</sequence>
<accession>A0A0R1H2E2</accession>
<evidence type="ECO:0000313" key="1">
    <source>
        <dbReference type="EMBL" id="KRK37402.1"/>
    </source>
</evidence>
<dbReference type="EMBL" id="AZCV01000005">
    <property type="protein sequence ID" value="KRK37402.1"/>
    <property type="molecule type" value="Genomic_DNA"/>
</dbReference>
<gene>
    <name evidence="1" type="ORF">FC62_GL001280</name>
</gene>
<dbReference type="Pfam" id="PF10702">
    <property type="entry name" value="DUF2507"/>
    <property type="match status" value="1"/>
</dbReference>